<feature type="region of interest" description="Disordered" evidence="1">
    <location>
        <begin position="1"/>
        <end position="34"/>
    </location>
</feature>
<reference evidence="2 3" key="1">
    <citation type="journal article" date="2023" name="Commun. Biol.">
        <title>Genome analysis of Parmales, the sister group of diatoms, reveals the evolutionary specialization of diatoms from phago-mixotrophs to photoautotrophs.</title>
        <authorList>
            <person name="Ban H."/>
            <person name="Sato S."/>
            <person name="Yoshikawa S."/>
            <person name="Yamada K."/>
            <person name="Nakamura Y."/>
            <person name="Ichinomiya M."/>
            <person name="Sato N."/>
            <person name="Blanc-Mathieu R."/>
            <person name="Endo H."/>
            <person name="Kuwata A."/>
            <person name="Ogata H."/>
        </authorList>
    </citation>
    <scope>NUCLEOTIDE SEQUENCE [LARGE SCALE GENOMIC DNA]</scope>
</reference>
<comment type="caution">
    <text evidence="2">The sequence shown here is derived from an EMBL/GenBank/DDBJ whole genome shotgun (WGS) entry which is preliminary data.</text>
</comment>
<proteinExistence type="predicted"/>
<evidence type="ECO:0000256" key="1">
    <source>
        <dbReference type="SAM" id="MobiDB-lite"/>
    </source>
</evidence>
<feature type="compositionally biased region" description="Basic and acidic residues" evidence="1">
    <location>
        <begin position="1"/>
        <end position="12"/>
    </location>
</feature>
<protein>
    <submittedName>
        <fullName evidence="2">Uncharacterized protein</fullName>
    </submittedName>
</protein>
<sequence>VEDDRMAMREAGMKAMAENADLLHKEGPDDENGVDIDELLESQVDPKKREAAERAARLAQQNAHLGVGAMARAAYAEIDGRGGGGGGGGGGGFGAMFPR</sequence>
<accession>A0ABQ6N4B7</accession>
<dbReference type="EMBL" id="BRYB01003590">
    <property type="protein sequence ID" value="GMI39169.1"/>
    <property type="molecule type" value="Genomic_DNA"/>
</dbReference>
<name>A0ABQ6N4B7_9STRA</name>
<organism evidence="2 3">
    <name type="scientific">Tetraparma gracilis</name>
    <dbReference type="NCBI Taxonomy" id="2962635"/>
    <lineage>
        <taxon>Eukaryota</taxon>
        <taxon>Sar</taxon>
        <taxon>Stramenopiles</taxon>
        <taxon>Ochrophyta</taxon>
        <taxon>Bolidophyceae</taxon>
        <taxon>Parmales</taxon>
        <taxon>Triparmaceae</taxon>
        <taxon>Tetraparma</taxon>
    </lineage>
</organism>
<evidence type="ECO:0000313" key="3">
    <source>
        <dbReference type="Proteomes" id="UP001165060"/>
    </source>
</evidence>
<feature type="non-terminal residue" evidence="2">
    <location>
        <position position="1"/>
    </location>
</feature>
<gene>
    <name evidence="2" type="ORF">TeGR_g4553</name>
</gene>
<evidence type="ECO:0000313" key="2">
    <source>
        <dbReference type="EMBL" id="GMI39169.1"/>
    </source>
</evidence>
<keyword evidence="3" id="KW-1185">Reference proteome</keyword>
<dbReference type="Proteomes" id="UP001165060">
    <property type="component" value="Unassembled WGS sequence"/>
</dbReference>